<dbReference type="OrthoDB" id="37622at2"/>
<dbReference type="KEGG" id="pwu:A8O14_00445"/>
<dbReference type="GO" id="GO:0010038">
    <property type="term" value="P:response to metal ion"/>
    <property type="evidence" value="ECO:0007669"/>
    <property type="project" value="InterPro"/>
</dbReference>
<evidence type="ECO:0000313" key="3">
    <source>
        <dbReference type="Proteomes" id="UP000078463"/>
    </source>
</evidence>
<dbReference type="RefSeq" id="WP_068947711.1">
    <property type="nucleotide sequence ID" value="NZ_CP015922.1"/>
</dbReference>
<reference evidence="3" key="1">
    <citation type="submission" date="2016-05" db="EMBL/GenBank/DDBJ databases">
        <title>Polynucleobacter sp. QLW-P1FAT50C-4 genome.</title>
        <authorList>
            <person name="Hahn M.W."/>
        </authorList>
    </citation>
    <scope>NUCLEOTIDE SEQUENCE [LARGE SCALE GENOMIC DNA]</scope>
    <source>
        <strain evidence="3">QLW-P1FAT50C-4</strain>
    </source>
</reference>
<dbReference type="PANTHER" id="PTHR23419:SF8">
    <property type="entry name" value="FI09726P"/>
    <property type="match status" value="1"/>
</dbReference>
<protein>
    <submittedName>
        <fullName evidence="2">Cytochrome C biogenesis protein</fullName>
    </submittedName>
</protein>
<dbReference type="GO" id="GO:0005507">
    <property type="term" value="F:copper ion binding"/>
    <property type="evidence" value="ECO:0007669"/>
    <property type="project" value="TreeGrafter"/>
</dbReference>
<dbReference type="EMBL" id="CP015922">
    <property type="protein sequence ID" value="ANI98702.1"/>
    <property type="molecule type" value="Genomic_DNA"/>
</dbReference>
<dbReference type="PANTHER" id="PTHR23419">
    <property type="entry name" value="DIVALENT CATION TOLERANCE CUTA-RELATED"/>
    <property type="match status" value="1"/>
</dbReference>
<evidence type="ECO:0000313" key="2">
    <source>
        <dbReference type="EMBL" id="ANI98702.1"/>
    </source>
</evidence>
<dbReference type="Pfam" id="PF03091">
    <property type="entry name" value="CutA1"/>
    <property type="match status" value="1"/>
</dbReference>
<dbReference type="SUPFAM" id="SSF54913">
    <property type="entry name" value="GlnB-like"/>
    <property type="match status" value="1"/>
</dbReference>
<dbReference type="InterPro" id="IPR011322">
    <property type="entry name" value="N-reg_PII-like_a/b"/>
</dbReference>
<gene>
    <name evidence="2" type="ORF">A8O14_00445</name>
</gene>
<accession>A0A191UCL2</accession>
<dbReference type="InterPro" id="IPR004323">
    <property type="entry name" value="Ion_tolerance_CutA"/>
</dbReference>
<name>A0A191UCL2_9BURK</name>
<organism evidence="2 3">
    <name type="scientific">Polynucleobacter wuianus</name>
    <dbReference type="NCBI Taxonomy" id="1743168"/>
    <lineage>
        <taxon>Bacteria</taxon>
        <taxon>Pseudomonadati</taxon>
        <taxon>Pseudomonadota</taxon>
        <taxon>Betaproteobacteria</taxon>
        <taxon>Burkholderiales</taxon>
        <taxon>Burkholderiaceae</taxon>
        <taxon>Polynucleobacter</taxon>
    </lineage>
</organism>
<dbReference type="STRING" id="1743168.A8O14_00445"/>
<comment type="similarity">
    <text evidence="1">Belongs to the CutA family.</text>
</comment>
<sequence>MPQNRSVNPSKLLVVVTSLPNVEAAKGLARALVEENLAACVQLIDGMQSVYRWEGRVCEEHEVLLSAKTTASKWLDISSFIQKQHPYDIPEILAFSPEQYAQQYGEWVQAEVNSKT</sequence>
<keyword evidence="3" id="KW-1185">Reference proteome</keyword>
<dbReference type="InterPro" id="IPR015867">
    <property type="entry name" value="N-reg_PII/ATP_PRibTrfase_C"/>
</dbReference>
<proteinExistence type="inferred from homology"/>
<dbReference type="Proteomes" id="UP000078463">
    <property type="component" value="Chromosome"/>
</dbReference>
<evidence type="ECO:0000256" key="1">
    <source>
        <dbReference type="ARBA" id="ARBA00010169"/>
    </source>
</evidence>
<dbReference type="AlphaFoldDB" id="A0A191UCL2"/>
<dbReference type="Gene3D" id="3.30.70.120">
    <property type="match status" value="1"/>
</dbReference>